<dbReference type="AlphaFoldDB" id="A0A7Y0L404"/>
<evidence type="ECO:0000259" key="2">
    <source>
        <dbReference type="Pfam" id="PF14742"/>
    </source>
</evidence>
<evidence type="ECO:0000313" key="5">
    <source>
        <dbReference type="Proteomes" id="UP000533476"/>
    </source>
</evidence>
<dbReference type="Pfam" id="PF22422">
    <property type="entry name" value="MGH1-like_GH"/>
    <property type="match status" value="1"/>
</dbReference>
<evidence type="ECO:0000313" key="4">
    <source>
        <dbReference type="EMBL" id="NMP22883.1"/>
    </source>
</evidence>
<dbReference type="Proteomes" id="UP000533476">
    <property type="component" value="Unassembled WGS sequence"/>
</dbReference>
<dbReference type="InterPro" id="IPR012341">
    <property type="entry name" value="6hp_glycosidase-like_sf"/>
</dbReference>
<evidence type="ECO:0000259" key="3">
    <source>
        <dbReference type="Pfam" id="PF22422"/>
    </source>
</evidence>
<dbReference type="InterPro" id="IPR008928">
    <property type="entry name" value="6-hairpin_glycosidase_sf"/>
</dbReference>
<dbReference type="GO" id="GO:0005975">
    <property type="term" value="P:carbohydrate metabolic process"/>
    <property type="evidence" value="ECO:0007669"/>
    <property type="project" value="InterPro"/>
</dbReference>
<evidence type="ECO:0000256" key="1">
    <source>
        <dbReference type="SAM" id="MobiDB-lite"/>
    </source>
</evidence>
<feature type="domain" description="Mannosylglycerate hydrolase MGH1-like glycoside hydrolase" evidence="3">
    <location>
        <begin position="313"/>
        <end position="614"/>
    </location>
</feature>
<protein>
    <submittedName>
        <fullName evidence="4">Amylo-alpha-1,6-glucosidase</fullName>
    </submittedName>
</protein>
<sequence>MMEPRWHRDPETRSHSPGAIEPTLVLKDGPLFFVQSSDGQPASSEGGLFFKDMRLMKPLCWTLGGHPVSVLSTHLYAAHRGEVDWTNSPLTWDGTTLLPLTLHGRMTFVLAHQRLFIRIRLKNFAPMAVAVPFVLDLHSTFDDIFQVRSVVPRDHSRAPIIPDMGTREVRFSHVGQHGRTRTFSVAVEPDPTAIDVPASERAAMTFKPSLSPGASAIFSFEVAPTDEESRRPSAAALSRRVFRAALHQSRQAMSWVHAVTQIDTDNTDYNRVLEQNSHDLRALITAYPEGRIVEAGIPWYVAPFGRDAAITGLEALLLTPGLAQDSLAYLAHWQGSRLDPSRDEEPGKILHELRQGELAGSRQIPHTPYFGSIDSTLWWIITLYETWQWTQNHHWLVRLAKPLERAVGWILEYSDPDVDGLLEYQRQAEHGLANQGWKDSVDSILDTAGHVPAGPIALVEVQGLAFAALNKAAAMLAMLGKGSLAEQARRRADTIQAAFSAQFLPLAAEPPVYALDGQKQPVRALTSNHGQLLFTGILPLDEAEWLGRRLLRPDMLSGYGIRTLSSQSPFYNPMHYHNGSVWPHDNAIIAWGFRRIQAWHALQVVADQVYQAARHFPAGRLPELYCGFSRRGAAGPVPYPVACYPQAWAAAAPFFLLRQLLGLEIVGPRQIILNRPLLPRWLNRITIQNLEVAGGTAAFRLTRDAVAGGVTCTDLGGDVAVQTMASA</sequence>
<feature type="compositionally biased region" description="Basic and acidic residues" evidence="1">
    <location>
        <begin position="1"/>
        <end position="14"/>
    </location>
</feature>
<dbReference type="Pfam" id="PF14742">
    <property type="entry name" value="GDE_N_bis"/>
    <property type="match status" value="1"/>
</dbReference>
<keyword evidence="5" id="KW-1185">Reference proteome</keyword>
<dbReference type="RefSeq" id="WP_169099628.1">
    <property type="nucleotide sequence ID" value="NZ_JABBVZ010000033.1"/>
</dbReference>
<accession>A0A7Y0L404</accession>
<dbReference type="InterPro" id="IPR032856">
    <property type="entry name" value="GDE_N_bis"/>
</dbReference>
<proteinExistence type="predicted"/>
<dbReference type="Gene3D" id="1.50.10.10">
    <property type="match status" value="1"/>
</dbReference>
<dbReference type="InterPro" id="IPR054491">
    <property type="entry name" value="MGH1-like_GH"/>
</dbReference>
<dbReference type="EMBL" id="JABBVZ010000033">
    <property type="protein sequence ID" value="NMP22883.1"/>
    <property type="molecule type" value="Genomic_DNA"/>
</dbReference>
<organism evidence="4 5">
    <name type="scientific">Sulfobacillus harzensis</name>
    <dbReference type="NCBI Taxonomy" id="2729629"/>
    <lineage>
        <taxon>Bacteria</taxon>
        <taxon>Bacillati</taxon>
        <taxon>Bacillota</taxon>
        <taxon>Clostridia</taxon>
        <taxon>Eubacteriales</taxon>
        <taxon>Clostridiales Family XVII. Incertae Sedis</taxon>
        <taxon>Sulfobacillus</taxon>
    </lineage>
</organism>
<name>A0A7Y0L404_9FIRM</name>
<reference evidence="4 5" key="1">
    <citation type="submission" date="2020-04" db="EMBL/GenBank/DDBJ databases">
        <authorList>
            <person name="Zhang R."/>
            <person name="Schippers A."/>
        </authorList>
    </citation>
    <scope>NUCLEOTIDE SEQUENCE [LARGE SCALE GENOMIC DNA]</scope>
    <source>
        <strain evidence="4 5">DSM 109850</strain>
    </source>
</reference>
<feature type="domain" description="Putative glycogen debranching enzyme N-terminal" evidence="2">
    <location>
        <begin position="26"/>
        <end position="217"/>
    </location>
</feature>
<feature type="region of interest" description="Disordered" evidence="1">
    <location>
        <begin position="1"/>
        <end position="20"/>
    </location>
</feature>
<dbReference type="SUPFAM" id="SSF48208">
    <property type="entry name" value="Six-hairpin glycosidases"/>
    <property type="match status" value="1"/>
</dbReference>
<gene>
    <name evidence="4" type="ORF">HIJ39_11035</name>
</gene>
<comment type="caution">
    <text evidence="4">The sequence shown here is derived from an EMBL/GenBank/DDBJ whole genome shotgun (WGS) entry which is preliminary data.</text>
</comment>